<gene>
    <name evidence="2" type="ORF">J0X12_04750</name>
</gene>
<protein>
    <recommendedName>
        <fullName evidence="4">Cell division protein FtsX</fullName>
    </recommendedName>
</protein>
<keyword evidence="1" id="KW-1133">Transmembrane helix</keyword>
<reference evidence="2 3" key="1">
    <citation type="submission" date="2021-03" db="EMBL/GenBank/DDBJ databases">
        <title>Sneathiella sp. CAU 1612 isolated from Kang Won-do.</title>
        <authorList>
            <person name="Kim W."/>
        </authorList>
    </citation>
    <scope>NUCLEOTIDE SEQUENCE [LARGE SCALE GENOMIC DNA]</scope>
    <source>
        <strain evidence="2 3">CAU 1612</strain>
    </source>
</reference>
<evidence type="ECO:0000313" key="2">
    <source>
        <dbReference type="EMBL" id="MBO0332910.1"/>
    </source>
</evidence>
<keyword evidence="1" id="KW-0812">Transmembrane</keyword>
<feature type="transmembrane region" description="Helical" evidence="1">
    <location>
        <begin position="224"/>
        <end position="246"/>
    </location>
</feature>
<proteinExistence type="predicted"/>
<keyword evidence="3" id="KW-1185">Reference proteome</keyword>
<evidence type="ECO:0008006" key="4">
    <source>
        <dbReference type="Google" id="ProtNLM"/>
    </source>
</evidence>
<name>A0ABS3F319_9PROT</name>
<dbReference type="EMBL" id="JAFLNC010000001">
    <property type="protein sequence ID" value="MBO0332910.1"/>
    <property type="molecule type" value="Genomic_DNA"/>
</dbReference>
<feature type="transmembrane region" description="Helical" evidence="1">
    <location>
        <begin position="21"/>
        <end position="43"/>
    </location>
</feature>
<feature type="transmembrane region" description="Helical" evidence="1">
    <location>
        <begin position="266"/>
        <end position="283"/>
    </location>
</feature>
<dbReference type="RefSeq" id="WP_207042781.1">
    <property type="nucleotide sequence ID" value="NZ_JAFLNC010000001.1"/>
</dbReference>
<sequence>MIQFFGKSAELQLEKDVSTRYLPVVIAAMIFLAALSIGGLFSLSNAISDWSKTLTDNLTVEIAFDPSADLDKKVTDAVALLSATPGVASARAIKQDETLQLLEPFLGKNAALGGLPIPRLVEVIIAQDSAIDLAALNRKLAEAVPGARLDIHRPWLDKMVLLGRSIQILAAGIMLLIGCVTVIIVIFAVRTGLIMHSEVIQVLHLIGARDNYIAEQFQNYFSRLSFLGALPGLIVAIIVMFIFNFLVGSLEASMLPPLSVGIEGTVALMLLPFLVALLTKYTVRRVVLKSLRRMM</sequence>
<comment type="caution">
    <text evidence="2">The sequence shown here is derived from an EMBL/GenBank/DDBJ whole genome shotgun (WGS) entry which is preliminary data.</text>
</comment>
<accession>A0ABS3F319</accession>
<feature type="transmembrane region" description="Helical" evidence="1">
    <location>
        <begin position="166"/>
        <end position="189"/>
    </location>
</feature>
<evidence type="ECO:0000313" key="3">
    <source>
        <dbReference type="Proteomes" id="UP000664761"/>
    </source>
</evidence>
<dbReference type="InterPro" id="IPR004513">
    <property type="entry name" value="FtsX"/>
</dbReference>
<keyword evidence="1" id="KW-0472">Membrane</keyword>
<dbReference type="PANTHER" id="PTHR47755">
    <property type="entry name" value="CELL DIVISION PROTEIN FTSX"/>
    <property type="match status" value="1"/>
</dbReference>
<evidence type="ECO:0000256" key="1">
    <source>
        <dbReference type="SAM" id="Phobius"/>
    </source>
</evidence>
<organism evidence="2 3">
    <name type="scientific">Sneathiella sedimenti</name>
    <dbReference type="NCBI Taxonomy" id="2816034"/>
    <lineage>
        <taxon>Bacteria</taxon>
        <taxon>Pseudomonadati</taxon>
        <taxon>Pseudomonadota</taxon>
        <taxon>Alphaproteobacteria</taxon>
        <taxon>Sneathiellales</taxon>
        <taxon>Sneathiellaceae</taxon>
        <taxon>Sneathiella</taxon>
    </lineage>
</organism>
<dbReference type="Proteomes" id="UP000664761">
    <property type="component" value="Unassembled WGS sequence"/>
</dbReference>
<dbReference type="PANTHER" id="PTHR47755:SF1">
    <property type="entry name" value="CELL DIVISION PROTEIN FTSX"/>
    <property type="match status" value="1"/>
</dbReference>